<dbReference type="STRING" id="1447883.A0A2B7WVK1"/>
<evidence type="ECO:0000256" key="1">
    <source>
        <dbReference type="SAM" id="MobiDB-lite"/>
    </source>
</evidence>
<feature type="compositionally biased region" description="Polar residues" evidence="1">
    <location>
        <begin position="59"/>
        <end position="68"/>
    </location>
</feature>
<evidence type="ECO:0000313" key="2">
    <source>
        <dbReference type="EMBL" id="PGH00478.1"/>
    </source>
</evidence>
<dbReference type="OrthoDB" id="5377039at2759"/>
<dbReference type="AlphaFoldDB" id="A0A2B7WVK1"/>
<comment type="caution">
    <text evidence="2">The sequence shown here is derived from an EMBL/GenBank/DDBJ whole genome shotgun (WGS) entry which is preliminary data.</text>
</comment>
<protein>
    <submittedName>
        <fullName evidence="2">Uncharacterized protein</fullName>
    </submittedName>
</protein>
<evidence type="ECO:0000313" key="3">
    <source>
        <dbReference type="Proteomes" id="UP000224634"/>
    </source>
</evidence>
<keyword evidence="3" id="KW-1185">Reference proteome</keyword>
<organism evidence="2 3">
    <name type="scientific">Polytolypa hystricis (strain UAMH7299)</name>
    <dbReference type="NCBI Taxonomy" id="1447883"/>
    <lineage>
        <taxon>Eukaryota</taxon>
        <taxon>Fungi</taxon>
        <taxon>Dikarya</taxon>
        <taxon>Ascomycota</taxon>
        <taxon>Pezizomycotina</taxon>
        <taxon>Eurotiomycetes</taxon>
        <taxon>Eurotiomycetidae</taxon>
        <taxon>Onygenales</taxon>
        <taxon>Onygenales incertae sedis</taxon>
        <taxon>Polytolypa</taxon>
    </lineage>
</organism>
<feature type="compositionally biased region" description="Low complexity" evidence="1">
    <location>
        <begin position="69"/>
        <end position="91"/>
    </location>
</feature>
<feature type="region of interest" description="Disordered" evidence="1">
    <location>
        <begin position="1"/>
        <end position="91"/>
    </location>
</feature>
<reference evidence="2 3" key="1">
    <citation type="submission" date="2017-10" db="EMBL/GenBank/DDBJ databases">
        <title>Comparative genomics in systemic dimorphic fungi from Ajellomycetaceae.</title>
        <authorList>
            <person name="Munoz J.F."/>
            <person name="Mcewen J.G."/>
            <person name="Clay O.K."/>
            <person name="Cuomo C.A."/>
        </authorList>
    </citation>
    <scope>NUCLEOTIDE SEQUENCE [LARGE SCALE GENOMIC DNA]</scope>
    <source>
        <strain evidence="2 3">UAMH7299</strain>
    </source>
</reference>
<sequence>MSADPEGDSEMLSSSPDTSSELSNPQTPTTTFHAHGHGHGHNNGPSSSSAAPTFPASSELSPPGSQDATTTTTTNTNTMGAEDGMTMDYTQTTTTGNEGFLTSGVLAAEGVGVGVGAALPIALAEPGASWNNKKAEEEYQRAMEYVVDLDFSINEFGDPFDDRDIDENLPQSLRK</sequence>
<feature type="compositionally biased region" description="Low complexity" evidence="1">
    <location>
        <begin position="10"/>
        <end position="33"/>
    </location>
</feature>
<gene>
    <name evidence="2" type="ORF">AJ80_09169</name>
</gene>
<accession>A0A2B7WVK1</accession>
<dbReference type="Proteomes" id="UP000224634">
    <property type="component" value="Unassembled WGS sequence"/>
</dbReference>
<dbReference type="EMBL" id="PDNA01000251">
    <property type="protein sequence ID" value="PGH00478.1"/>
    <property type="molecule type" value="Genomic_DNA"/>
</dbReference>
<proteinExistence type="predicted"/>
<name>A0A2B7WVK1_POLH7</name>
<feature type="compositionally biased region" description="Low complexity" evidence="1">
    <location>
        <begin position="42"/>
        <end position="58"/>
    </location>
</feature>